<gene>
    <name evidence="6" type="ORF">KIF53_01260</name>
</gene>
<keyword evidence="7" id="KW-1185">Reference proteome</keyword>
<name>A0ABS7F857_9NEIS</name>
<dbReference type="SUPFAM" id="SSF46689">
    <property type="entry name" value="Homeodomain-like"/>
    <property type="match status" value="1"/>
</dbReference>
<dbReference type="Proteomes" id="UP000711178">
    <property type="component" value="Unassembled WGS sequence"/>
</dbReference>
<evidence type="ECO:0000259" key="5">
    <source>
        <dbReference type="PROSITE" id="PS50977"/>
    </source>
</evidence>
<keyword evidence="1" id="KW-0805">Transcription regulation</keyword>
<dbReference type="PROSITE" id="PS50977">
    <property type="entry name" value="HTH_TETR_2"/>
    <property type="match status" value="1"/>
</dbReference>
<dbReference type="EMBL" id="JAHDTB010000001">
    <property type="protein sequence ID" value="MBW8286264.1"/>
    <property type="molecule type" value="Genomic_DNA"/>
</dbReference>
<dbReference type="InterPro" id="IPR001647">
    <property type="entry name" value="HTH_TetR"/>
</dbReference>
<evidence type="ECO:0000256" key="2">
    <source>
        <dbReference type="ARBA" id="ARBA00023125"/>
    </source>
</evidence>
<feature type="domain" description="HTH tetR-type" evidence="5">
    <location>
        <begin position="9"/>
        <end position="69"/>
    </location>
</feature>
<dbReference type="Pfam" id="PF16925">
    <property type="entry name" value="TetR_C_13"/>
    <property type="match status" value="1"/>
</dbReference>
<dbReference type="Gene3D" id="1.10.10.60">
    <property type="entry name" value="Homeodomain-like"/>
    <property type="match status" value="1"/>
</dbReference>
<dbReference type="SUPFAM" id="SSF48498">
    <property type="entry name" value="Tetracyclin repressor-like, C-terminal domain"/>
    <property type="match status" value="1"/>
</dbReference>
<reference evidence="6 7" key="1">
    <citation type="submission" date="2021-05" db="EMBL/GenBank/DDBJ databases">
        <title>Draft Whole Genome Sequencing Of Biosensor Chromobacterium violaceum Strain CV026 Reveals A Regulatory RNA In Chromobacterium violaceum Phenotype Regulatory Network.</title>
        <authorList>
            <person name="Hong K.W."/>
            <person name="Chan K.G."/>
            <person name="Chang C.-Y."/>
        </authorList>
    </citation>
    <scope>NUCLEOTIDE SEQUENCE [LARGE SCALE GENOMIC DNA]</scope>
    <source>
        <strain evidence="6 7">ATCC 31532</strain>
    </source>
</reference>
<proteinExistence type="predicted"/>
<protein>
    <submittedName>
        <fullName evidence="6">TetR/AcrR family transcriptional regulator</fullName>
    </submittedName>
</protein>
<evidence type="ECO:0000313" key="6">
    <source>
        <dbReference type="EMBL" id="MBW8286264.1"/>
    </source>
</evidence>
<evidence type="ECO:0000256" key="4">
    <source>
        <dbReference type="PROSITE-ProRule" id="PRU00335"/>
    </source>
</evidence>
<dbReference type="Pfam" id="PF00440">
    <property type="entry name" value="TetR_N"/>
    <property type="match status" value="1"/>
</dbReference>
<dbReference type="PANTHER" id="PTHR47506:SF1">
    <property type="entry name" value="HTH-TYPE TRANSCRIPTIONAL REGULATOR YJDC"/>
    <property type="match status" value="1"/>
</dbReference>
<dbReference type="InterPro" id="IPR009057">
    <property type="entry name" value="Homeodomain-like_sf"/>
</dbReference>
<sequence length="195" mass="21323">MSVRGRPRSFDREQALRSAMRVFWAKGYDATQLAELTKVMNIKPPSFYAAFRSKEAIFREAVELYLHSEGSASMRALASAATTAEAIHGMLLASVDTVLASPGANGCLLILGLVNCEPDNVALQDYLRQIRQHTIQLIQSRLEDGVGKGELPADADCKQLANFYFTVIQGISLQARDGADRASLIDTVKLAMKCN</sequence>
<feature type="DNA-binding region" description="H-T-H motif" evidence="4">
    <location>
        <begin position="32"/>
        <end position="51"/>
    </location>
</feature>
<dbReference type="RefSeq" id="WP_197466045.1">
    <property type="nucleotide sequence ID" value="NZ_CP142381.1"/>
</dbReference>
<organism evidence="6 7">
    <name type="scientific">Chromobacterium subtsugae</name>
    <dbReference type="NCBI Taxonomy" id="251747"/>
    <lineage>
        <taxon>Bacteria</taxon>
        <taxon>Pseudomonadati</taxon>
        <taxon>Pseudomonadota</taxon>
        <taxon>Betaproteobacteria</taxon>
        <taxon>Neisseriales</taxon>
        <taxon>Chromobacteriaceae</taxon>
        <taxon>Chromobacterium</taxon>
    </lineage>
</organism>
<evidence type="ECO:0000313" key="7">
    <source>
        <dbReference type="Proteomes" id="UP000711178"/>
    </source>
</evidence>
<dbReference type="GeneID" id="89683500"/>
<dbReference type="Gene3D" id="1.10.357.10">
    <property type="entry name" value="Tetracycline Repressor, domain 2"/>
    <property type="match status" value="1"/>
</dbReference>
<keyword evidence="3" id="KW-0804">Transcription</keyword>
<keyword evidence="2 4" id="KW-0238">DNA-binding</keyword>
<evidence type="ECO:0000256" key="1">
    <source>
        <dbReference type="ARBA" id="ARBA00023015"/>
    </source>
</evidence>
<dbReference type="InterPro" id="IPR011075">
    <property type="entry name" value="TetR_C"/>
</dbReference>
<dbReference type="PANTHER" id="PTHR47506">
    <property type="entry name" value="TRANSCRIPTIONAL REGULATORY PROTEIN"/>
    <property type="match status" value="1"/>
</dbReference>
<comment type="caution">
    <text evidence="6">The sequence shown here is derived from an EMBL/GenBank/DDBJ whole genome shotgun (WGS) entry which is preliminary data.</text>
</comment>
<accession>A0ABS7F857</accession>
<dbReference type="InterPro" id="IPR036271">
    <property type="entry name" value="Tet_transcr_reg_TetR-rel_C_sf"/>
</dbReference>
<evidence type="ECO:0000256" key="3">
    <source>
        <dbReference type="ARBA" id="ARBA00023163"/>
    </source>
</evidence>